<dbReference type="EMBL" id="CM039429">
    <property type="protein sequence ID" value="KAI4346736.1"/>
    <property type="molecule type" value="Genomic_DNA"/>
</dbReference>
<comment type="caution">
    <text evidence="1">The sequence shown here is derived from an EMBL/GenBank/DDBJ whole genome shotgun (WGS) entry which is preliminary data.</text>
</comment>
<accession>A0ACB9PE97</accession>
<organism evidence="1 2">
    <name type="scientific">Bauhinia variegata</name>
    <name type="common">Purple orchid tree</name>
    <name type="synonym">Phanera variegata</name>
    <dbReference type="NCBI Taxonomy" id="167791"/>
    <lineage>
        <taxon>Eukaryota</taxon>
        <taxon>Viridiplantae</taxon>
        <taxon>Streptophyta</taxon>
        <taxon>Embryophyta</taxon>
        <taxon>Tracheophyta</taxon>
        <taxon>Spermatophyta</taxon>
        <taxon>Magnoliopsida</taxon>
        <taxon>eudicotyledons</taxon>
        <taxon>Gunneridae</taxon>
        <taxon>Pentapetalae</taxon>
        <taxon>rosids</taxon>
        <taxon>fabids</taxon>
        <taxon>Fabales</taxon>
        <taxon>Fabaceae</taxon>
        <taxon>Cercidoideae</taxon>
        <taxon>Cercideae</taxon>
        <taxon>Bauhiniinae</taxon>
        <taxon>Bauhinia</taxon>
    </lineage>
</organism>
<reference evidence="1 2" key="1">
    <citation type="journal article" date="2022" name="DNA Res.">
        <title>Chromosomal-level genome assembly of the orchid tree Bauhinia variegata (Leguminosae; Cercidoideae) supports the allotetraploid origin hypothesis of Bauhinia.</title>
        <authorList>
            <person name="Zhong Y."/>
            <person name="Chen Y."/>
            <person name="Zheng D."/>
            <person name="Pang J."/>
            <person name="Liu Y."/>
            <person name="Luo S."/>
            <person name="Meng S."/>
            <person name="Qian L."/>
            <person name="Wei D."/>
            <person name="Dai S."/>
            <person name="Zhou R."/>
        </authorList>
    </citation>
    <scope>NUCLEOTIDE SEQUENCE [LARGE SCALE GENOMIC DNA]</scope>
    <source>
        <strain evidence="1">BV-YZ2020</strain>
    </source>
</reference>
<gene>
    <name evidence="1" type="ORF">L6164_007608</name>
</gene>
<protein>
    <submittedName>
        <fullName evidence="1">Uncharacterized protein</fullName>
    </submittedName>
</protein>
<proteinExistence type="predicted"/>
<keyword evidence="2" id="KW-1185">Reference proteome</keyword>
<evidence type="ECO:0000313" key="1">
    <source>
        <dbReference type="EMBL" id="KAI4346736.1"/>
    </source>
</evidence>
<evidence type="ECO:0000313" key="2">
    <source>
        <dbReference type="Proteomes" id="UP000828941"/>
    </source>
</evidence>
<name>A0ACB9PE97_BAUVA</name>
<dbReference type="Proteomes" id="UP000828941">
    <property type="component" value="Chromosome 4"/>
</dbReference>
<sequence>MKSPDNSLYVLPSSPQALLEATGASGSTGQEPIANAEMNAAILTTRAGAQDPSASPSTCHASAALQYPAGE</sequence>